<evidence type="ECO:0000256" key="10">
    <source>
        <dbReference type="ARBA" id="ARBA00032887"/>
    </source>
</evidence>
<dbReference type="GO" id="GO:0015078">
    <property type="term" value="F:proton transmembrane transporter activity"/>
    <property type="evidence" value="ECO:0007669"/>
    <property type="project" value="InterPro"/>
</dbReference>
<keyword evidence="6" id="KW-0446">Lipid-binding</keyword>
<gene>
    <name evidence="13" type="ordered locus">Zmob_0611</name>
</gene>
<feature type="domain" description="V-ATPase proteolipid subunit C-like" evidence="12">
    <location>
        <begin position="14"/>
        <end position="75"/>
    </location>
</feature>
<keyword evidence="3" id="KW-0375">Hydrogen ion transport</keyword>
<keyword evidence="3" id="KW-0813">Transport</keyword>
<name>A0A0H3G5N8_ZYMMA</name>
<dbReference type="RefSeq" id="WP_011240562.1">
    <property type="nucleotide sequence ID" value="NC_017262.1"/>
</dbReference>
<evidence type="ECO:0000256" key="9">
    <source>
        <dbReference type="ARBA" id="ARBA00032200"/>
    </source>
</evidence>
<comment type="similarity">
    <text evidence="2">Belongs to the ATPase C chain family.</text>
</comment>
<dbReference type="SUPFAM" id="SSF81333">
    <property type="entry name" value="F1F0 ATP synthase subunit C"/>
    <property type="match status" value="1"/>
</dbReference>
<keyword evidence="8" id="KW-0066">ATP synthesis</keyword>
<dbReference type="GeneID" id="79904155"/>
<dbReference type="InterPro" id="IPR035921">
    <property type="entry name" value="F/V-ATP_Csub_sf"/>
</dbReference>
<dbReference type="Gene3D" id="1.20.20.10">
    <property type="entry name" value="F1F0 ATP synthase subunit C"/>
    <property type="match status" value="1"/>
</dbReference>
<keyword evidence="3" id="KW-0406">Ion transport</keyword>
<evidence type="ECO:0000256" key="7">
    <source>
        <dbReference type="ARBA" id="ARBA00023136"/>
    </source>
</evidence>
<evidence type="ECO:0000256" key="1">
    <source>
        <dbReference type="ARBA" id="ARBA00004141"/>
    </source>
</evidence>
<organism evidence="13 14">
    <name type="scientific">Zymomonas mobilis subsp. mobilis (strain ATCC 10988 / DSM 424 / LMG 404 / NCIMB 8938 / NRRL B-806 / ZM1)</name>
    <dbReference type="NCBI Taxonomy" id="555217"/>
    <lineage>
        <taxon>Bacteria</taxon>
        <taxon>Pseudomonadati</taxon>
        <taxon>Pseudomonadota</taxon>
        <taxon>Alphaproteobacteria</taxon>
        <taxon>Sphingomonadales</taxon>
        <taxon>Zymomonadaceae</taxon>
        <taxon>Zymomonas</taxon>
    </lineage>
</organism>
<evidence type="ECO:0000256" key="8">
    <source>
        <dbReference type="ARBA" id="ARBA00023310"/>
    </source>
</evidence>
<evidence type="ECO:0000256" key="5">
    <source>
        <dbReference type="ARBA" id="ARBA00022989"/>
    </source>
</evidence>
<keyword evidence="7 11" id="KW-0472">Membrane</keyword>
<dbReference type="GO" id="GO:0033177">
    <property type="term" value="C:proton-transporting two-sector ATPase complex, proton-transporting domain"/>
    <property type="evidence" value="ECO:0007669"/>
    <property type="project" value="InterPro"/>
</dbReference>
<dbReference type="GO" id="GO:0045259">
    <property type="term" value="C:proton-transporting ATP synthase complex"/>
    <property type="evidence" value="ECO:0007669"/>
    <property type="project" value="UniProtKB-KW"/>
</dbReference>
<dbReference type="AlphaFoldDB" id="A0A0H3G5N8"/>
<dbReference type="InterPro" id="IPR002379">
    <property type="entry name" value="ATPase_proteolipid_c-like_dom"/>
</dbReference>
<dbReference type="Proteomes" id="UP000001494">
    <property type="component" value="Chromosome"/>
</dbReference>
<feature type="transmembrane region" description="Helical" evidence="11">
    <location>
        <begin position="12"/>
        <end position="34"/>
    </location>
</feature>
<dbReference type="GO" id="GO:0015986">
    <property type="term" value="P:proton motive force-driven ATP synthesis"/>
    <property type="evidence" value="ECO:0007669"/>
    <property type="project" value="InterPro"/>
</dbReference>
<dbReference type="GO" id="GO:0008289">
    <property type="term" value="F:lipid binding"/>
    <property type="evidence" value="ECO:0007669"/>
    <property type="project" value="UniProtKB-KW"/>
</dbReference>
<evidence type="ECO:0000256" key="4">
    <source>
        <dbReference type="ARBA" id="ARBA00022692"/>
    </source>
</evidence>
<evidence type="ECO:0000313" key="14">
    <source>
        <dbReference type="Proteomes" id="UP000001494"/>
    </source>
</evidence>
<keyword evidence="5 11" id="KW-1133">Transmembrane helix</keyword>
<evidence type="ECO:0000256" key="6">
    <source>
        <dbReference type="ARBA" id="ARBA00023121"/>
    </source>
</evidence>
<dbReference type="InterPro" id="IPR000454">
    <property type="entry name" value="ATP_synth_F0_csu"/>
</dbReference>
<evidence type="ECO:0000259" key="12">
    <source>
        <dbReference type="Pfam" id="PF00137"/>
    </source>
</evidence>
<dbReference type="PRINTS" id="PR00124">
    <property type="entry name" value="ATPASEC"/>
</dbReference>
<comment type="subcellular location">
    <subcellularLocation>
        <location evidence="1">Membrane</location>
        <topology evidence="1">Multi-pass membrane protein</topology>
    </subcellularLocation>
</comment>
<proteinExistence type="inferred from homology"/>
<accession>A0A0H3G5N8</accession>
<dbReference type="eggNOG" id="COG0636">
    <property type="taxonomic scope" value="Bacteria"/>
</dbReference>
<dbReference type="HOGENOM" id="CLU_148047_4_0_5"/>
<dbReference type="Pfam" id="PF00137">
    <property type="entry name" value="ATP-synt_C"/>
    <property type="match status" value="1"/>
</dbReference>
<evidence type="ECO:0000256" key="3">
    <source>
        <dbReference type="ARBA" id="ARBA00022547"/>
    </source>
</evidence>
<evidence type="ECO:0000313" key="13">
    <source>
        <dbReference type="EMBL" id="AEH62455.1"/>
    </source>
</evidence>
<sequence length="79" mass="7745">MDVEAARVLGKLVGGGVAAVGAGVASVGVGSVFAGFLESALRNPAAADGQQGRLFIGFAAAELLGLLSFVISILLIFVA</sequence>
<feature type="transmembrane region" description="Helical" evidence="11">
    <location>
        <begin position="54"/>
        <end position="78"/>
    </location>
</feature>
<dbReference type="EMBL" id="CP002850">
    <property type="protein sequence ID" value="AEH62455.1"/>
    <property type="molecule type" value="Genomic_DNA"/>
</dbReference>
<keyword evidence="3" id="KW-0138">CF(0)</keyword>
<protein>
    <recommendedName>
        <fullName evidence="9">ATP synthase F(0) sector subunit c</fullName>
    </recommendedName>
    <alternativeName>
        <fullName evidence="10">F-type ATPase subunit c</fullName>
    </alternativeName>
</protein>
<keyword evidence="4 11" id="KW-0812">Transmembrane</keyword>
<dbReference type="InterPro" id="IPR038662">
    <property type="entry name" value="ATP_synth_F0_csu_sf"/>
</dbReference>
<dbReference type="KEGG" id="zmm:Zmob_0611"/>
<reference evidence="13 14" key="1">
    <citation type="journal article" date="2011" name="J. Bacteriol.">
        <title>Genome sequence of the ethanol-producing Zymomonas mobilis subsp. mobilis lectotype strain ATCC 10988.</title>
        <authorList>
            <person name="Pappas K.M."/>
            <person name="Kouvelis V.N."/>
            <person name="Saunders E."/>
            <person name="Brettin T.S."/>
            <person name="Bruce D."/>
            <person name="Detter C."/>
            <person name="Balakireva M."/>
            <person name="Han C.S."/>
            <person name="Savvakis G."/>
            <person name="Kyrpides N.C."/>
            <person name="Typas M.A."/>
        </authorList>
    </citation>
    <scope>NUCLEOTIDE SEQUENCE [LARGE SCALE GENOMIC DNA]</scope>
    <source>
        <strain evidence="14">ATCC 10988 / DSM 424 / CCUG 17860 / LMG 404 / NCIMB 8938 / NRRL B-806 / ZM1</strain>
    </source>
</reference>
<evidence type="ECO:0000256" key="11">
    <source>
        <dbReference type="SAM" id="Phobius"/>
    </source>
</evidence>
<evidence type="ECO:0000256" key="2">
    <source>
        <dbReference type="ARBA" id="ARBA00006704"/>
    </source>
</evidence>